<feature type="compositionally biased region" description="Gly residues" evidence="1">
    <location>
        <begin position="75"/>
        <end position="94"/>
    </location>
</feature>
<dbReference type="EMBL" id="AP004885">
    <property type="protein sequence ID" value="BAD07964.1"/>
    <property type="molecule type" value="Genomic_DNA"/>
</dbReference>
<feature type="region of interest" description="Disordered" evidence="1">
    <location>
        <begin position="1"/>
        <end position="165"/>
    </location>
</feature>
<sequence>MRRREASKPTNHARFSSDSKARCPWHPRRRRGGAAPPRRRRQSAGGSRPLRVGDGALHRDQRVRRVPGPVHVPGGRRGVPGVGGGAPPRGGRGGGVRDQDEGGDAVRAQRAEAVLPRRRRRPRPRHQHQRAEPRRRRGRRGDGDHGGERRDAGGADRRRGGRRPRAAALAVLAGRHRRRPPLHRRARELGVGEWLRRARVRERHEDRHAGAGERGVREGPRARRRRPGAGRRQGVARGARGHFPGYSKTAADVQEVGGVPALRRRRPGGTSRRLRRRARVRRHPLVPRPWQGRVPDRRPRSQQHAGRWRLRFRRLPGHPNARHPGQKARRGRPGSDRECRRQVPRGVDDELHPRSPQLRPDEERPAARRVPRHGGGRLPEPHPVVGILPRRRRRRPPHRLPVGSPRRARHVLLPVRHQRAAVQGGGLHPRRAAAARPQPGRALRRGALRRRPHALRQGVGGAPRQAGGQRRLRPHLLPEPRPGDAASARGRGGGGRADGAAQVRRRPALGQEPERGVRGRRRQVRRRARRGVHEGEAGVRPRGALLQRVERQGARRRRRRRRERGEGRVRAGGAVRVLGGRALLAGEGIPLPAGKGVQGGQGVPACRRRSLGTRRVYLWPCNV</sequence>
<evidence type="ECO:0000313" key="2">
    <source>
        <dbReference type="EMBL" id="BAD07964.1"/>
    </source>
</evidence>
<feature type="region of interest" description="Disordered" evidence="1">
    <location>
        <begin position="202"/>
        <end position="405"/>
    </location>
</feature>
<dbReference type="Proteomes" id="UP000000763">
    <property type="component" value="Chromosome 2"/>
</dbReference>
<feature type="compositionally biased region" description="Basic residues" evidence="1">
    <location>
        <begin position="518"/>
        <end position="530"/>
    </location>
</feature>
<dbReference type="AlphaFoldDB" id="Q6Z707"/>
<feature type="compositionally biased region" description="Basic and acidic residues" evidence="1">
    <location>
        <begin position="202"/>
        <end position="221"/>
    </location>
</feature>
<feature type="compositionally biased region" description="Basic residues" evidence="1">
    <location>
        <begin position="116"/>
        <end position="139"/>
    </location>
</feature>
<protein>
    <submittedName>
        <fullName evidence="2">Non-ribosomal peptide synthetase modules and related proteins-like</fullName>
    </submittedName>
</protein>
<feature type="compositionally biased region" description="Basic residues" evidence="1">
    <location>
        <begin position="262"/>
        <end position="285"/>
    </location>
</feature>
<proteinExistence type="predicted"/>
<feature type="compositionally biased region" description="Basic residues" evidence="1">
    <location>
        <begin position="306"/>
        <end position="332"/>
    </location>
</feature>
<feature type="compositionally biased region" description="Basic residues" evidence="1">
    <location>
        <begin position="389"/>
        <end position="398"/>
    </location>
</feature>
<name>Q6Z707_ORYSJ</name>
<evidence type="ECO:0000256" key="1">
    <source>
        <dbReference type="SAM" id="MobiDB-lite"/>
    </source>
</evidence>
<feature type="compositionally biased region" description="Basic residues" evidence="1">
    <location>
        <begin position="442"/>
        <end position="454"/>
    </location>
</feature>
<gene>
    <name evidence="2" type="primary">P0575F10.30</name>
</gene>
<reference evidence="3" key="2">
    <citation type="journal article" date="2008" name="Nucleic Acids Res.">
        <title>The rice annotation project database (RAP-DB): 2008 update.</title>
        <authorList>
            <consortium name="The rice annotation project (RAP)"/>
        </authorList>
    </citation>
    <scope>GENOME REANNOTATION</scope>
    <source>
        <strain evidence="3">cv. Nipponbare</strain>
    </source>
</reference>
<feature type="compositionally biased region" description="Basic residues" evidence="1">
    <location>
        <begin position="23"/>
        <end position="42"/>
    </location>
</feature>
<accession>Q6Z707</accession>
<feature type="compositionally biased region" description="Low complexity" evidence="1">
    <location>
        <begin position="230"/>
        <end position="242"/>
    </location>
</feature>
<organism evidence="2 3">
    <name type="scientific">Oryza sativa subsp. japonica</name>
    <name type="common">Rice</name>
    <dbReference type="NCBI Taxonomy" id="39947"/>
    <lineage>
        <taxon>Eukaryota</taxon>
        <taxon>Viridiplantae</taxon>
        <taxon>Streptophyta</taxon>
        <taxon>Embryophyta</taxon>
        <taxon>Tracheophyta</taxon>
        <taxon>Spermatophyta</taxon>
        <taxon>Magnoliopsida</taxon>
        <taxon>Liliopsida</taxon>
        <taxon>Poales</taxon>
        <taxon>Poaceae</taxon>
        <taxon>BOP clade</taxon>
        <taxon>Oryzoideae</taxon>
        <taxon>Oryzeae</taxon>
        <taxon>Oryzinae</taxon>
        <taxon>Oryza</taxon>
        <taxon>Oryza sativa</taxon>
    </lineage>
</organism>
<feature type="region of interest" description="Disordered" evidence="1">
    <location>
        <begin position="420"/>
        <end position="568"/>
    </location>
</feature>
<feature type="compositionally biased region" description="Basic and acidic residues" evidence="1">
    <location>
        <begin position="140"/>
        <end position="158"/>
    </location>
</feature>
<feature type="compositionally biased region" description="Basic and acidic residues" evidence="1">
    <location>
        <begin position="333"/>
        <end position="366"/>
    </location>
</feature>
<reference evidence="3" key="1">
    <citation type="journal article" date="2005" name="Nature">
        <title>The map-based sequence of the rice genome.</title>
        <authorList>
            <consortium name="International rice genome sequencing project (IRGSP)"/>
            <person name="Matsumoto T."/>
            <person name="Wu J."/>
            <person name="Kanamori H."/>
            <person name="Katayose Y."/>
            <person name="Fujisawa M."/>
            <person name="Namiki N."/>
            <person name="Mizuno H."/>
            <person name="Yamamoto K."/>
            <person name="Antonio B.A."/>
            <person name="Baba T."/>
            <person name="Sakata K."/>
            <person name="Nagamura Y."/>
            <person name="Aoki H."/>
            <person name="Arikawa K."/>
            <person name="Arita K."/>
            <person name="Bito T."/>
            <person name="Chiden Y."/>
            <person name="Fujitsuka N."/>
            <person name="Fukunaka R."/>
            <person name="Hamada M."/>
            <person name="Harada C."/>
            <person name="Hayashi A."/>
            <person name="Hijishita S."/>
            <person name="Honda M."/>
            <person name="Hosokawa S."/>
            <person name="Ichikawa Y."/>
            <person name="Idonuma A."/>
            <person name="Iijima M."/>
            <person name="Ikeda M."/>
            <person name="Ikeno M."/>
            <person name="Ito K."/>
            <person name="Ito S."/>
            <person name="Ito T."/>
            <person name="Ito Y."/>
            <person name="Ito Y."/>
            <person name="Iwabuchi A."/>
            <person name="Kamiya K."/>
            <person name="Karasawa W."/>
            <person name="Kurita K."/>
            <person name="Katagiri S."/>
            <person name="Kikuta A."/>
            <person name="Kobayashi H."/>
            <person name="Kobayashi N."/>
            <person name="Machita K."/>
            <person name="Maehara T."/>
            <person name="Masukawa M."/>
            <person name="Mizubayashi T."/>
            <person name="Mukai Y."/>
            <person name="Nagasaki H."/>
            <person name="Nagata Y."/>
            <person name="Naito S."/>
            <person name="Nakashima M."/>
            <person name="Nakama Y."/>
            <person name="Nakamichi Y."/>
            <person name="Nakamura M."/>
            <person name="Meguro A."/>
            <person name="Negishi M."/>
            <person name="Ohta I."/>
            <person name="Ohta T."/>
            <person name="Okamoto M."/>
            <person name="Ono N."/>
            <person name="Saji S."/>
            <person name="Sakaguchi M."/>
            <person name="Sakai K."/>
            <person name="Shibata M."/>
            <person name="Shimokawa T."/>
            <person name="Song J."/>
            <person name="Takazaki Y."/>
            <person name="Terasawa K."/>
            <person name="Tsugane M."/>
            <person name="Tsuji K."/>
            <person name="Ueda S."/>
            <person name="Waki K."/>
            <person name="Yamagata H."/>
            <person name="Yamamoto M."/>
            <person name="Yamamoto S."/>
            <person name="Yamane H."/>
            <person name="Yoshiki S."/>
            <person name="Yoshihara R."/>
            <person name="Yukawa K."/>
            <person name="Zhong H."/>
            <person name="Yano M."/>
            <person name="Yuan Q."/>
            <person name="Ouyang S."/>
            <person name="Liu J."/>
            <person name="Jones K.M."/>
            <person name="Gansberger K."/>
            <person name="Moffat K."/>
            <person name="Hill J."/>
            <person name="Bera J."/>
            <person name="Fadrosh D."/>
            <person name="Jin S."/>
            <person name="Johri S."/>
            <person name="Kim M."/>
            <person name="Overton L."/>
            <person name="Reardon M."/>
            <person name="Tsitrin T."/>
            <person name="Vuong H."/>
            <person name="Weaver B."/>
            <person name="Ciecko A."/>
            <person name="Tallon L."/>
            <person name="Jackson J."/>
            <person name="Pai G."/>
            <person name="Aken S.V."/>
            <person name="Utterback T."/>
            <person name="Reidmuller S."/>
            <person name="Feldblyum T."/>
            <person name="Hsiao J."/>
            <person name="Zismann V."/>
            <person name="Iobst S."/>
            <person name="de Vazeille A.R."/>
            <person name="Buell C.R."/>
            <person name="Ying K."/>
            <person name="Li Y."/>
            <person name="Lu T."/>
            <person name="Huang Y."/>
            <person name="Zhao Q."/>
            <person name="Feng Q."/>
            <person name="Zhang L."/>
            <person name="Zhu J."/>
            <person name="Weng Q."/>
            <person name="Mu J."/>
            <person name="Lu Y."/>
            <person name="Fan D."/>
            <person name="Liu Y."/>
            <person name="Guan J."/>
            <person name="Zhang Y."/>
            <person name="Yu S."/>
            <person name="Liu X."/>
            <person name="Zhang Y."/>
            <person name="Hong G."/>
            <person name="Han B."/>
            <person name="Choisne N."/>
            <person name="Demange N."/>
            <person name="Orjeda G."/>
            <person name="Samain S."/>
            <person name="Cattolico L."/>
            <person name="Pelletier E."/>
            <person name="Couloux A."/>
            <person name="Segurens B."/>
            <person name="Wincker P."/>
            <person name="D'Hont A."/>
            <person name="Scarpelli C."/>
            <person name="Weissenbach J."/>
            <person name="Salanoubat M."/>
            <person name="Quetier F."/>
            <person name="Yu Y."/>
            <person name="Kim H.R."/>
            <person name="Rambo T."/>
            <person name="Currie J."/>
            <person name="Collura K."/>
            <person name="Luo M."/>
            <person name="Yang T."/>
            <person name="Ammiraju J.S.S."/>
            <person name="Engler F."/>
            <person name="Soderlund C."/>
            <person name="Wing R.A."/>
            <person name="Palmer L.E."/>
            <person name="de la Bastide M."/>
            <person name="Spiegel L."/>
            <person name="Nascimento L."/>
            <person name="Zutavern T."/>
            <person name="O'Shaughnessy A."/>
            <person name="Dike S."/>
            <person name="Dedhia N."/>
            <person name="Preston R."/>
            <person name="Balija V."/>
            <person name="McCombie W.R."/>
            <person name="Chow T."/>
            <person name="Chen H."/>
            <person name="Chung M."/>
            <person name="Chen C."/>
            <person name="Shaw J."/>
            <person name="Wu H."/>
            <person name="Hsiao K."/>
            <person name="Chao Y."/>
            <person name="Chu M."/>
            <person name="Cheng C."/>
            <person name="Hour A."/>
            <person name="Lee P."/>
            <person name="Lin S."/>
            <person name="Lin Y."/>
            <person name="Liou J."/>
            <person name="Liu S."/>
            <person name="Hsing Y."/>
            <person name="Raghuvanshi S."/>
            <person name="Mohanty A."/>
            <person name="Bharti A.K."/>
            <person name="Gaur A."/>
            <person name="Gupta V."/>
            <person name="Kumar D."/>
            <person name="Ravi V."/>
            <person name="Vij S."/>
            <person name="Kapur A."/>
            <person name="Khurana P."/>
            <person name="Khurana P."/>
            <person name="Khurana J.P."/>
            <person name="Tyagi A.K."/>
            <person name="Gaikwad K."/>
            <person name="Singh A."/>
            <person name="Dalal V."/>
            <person name="Srivastava S."/>
            <person name="Dixit A."/>
            <person name="Pal A.K."/>
            <person name="Ghazi I.A."/>
            <person name="Yadav M."/>
            <person name="Pandit A."/>
            <person name="Bhargava A."/>
            <person name="Sureshbabu K."/>
            <person name="Batra K."/>
            <person name="Sharma T.R."/>
            <person name="Mohapatra T."/>
            <person name="Singh N.K."/>
            <person name="Messing J."/>
            <person name="Nelson A.B."/>
            <person name="Fuks G."/>
            <person name="Kavchok S."/>
            <person name="Keizer G."/>
            <person name="Linton E."/>
            <person name="Llaca V."/>
            <person name="Song R."/>
            <person name="Tanyolac B."/>
            <person name="Young S."/>
            <person name="Ho-Il K."/>
            <person name="Hahn J.H."/>
            <person name="Sangsakoo G."/>
            <person name="Vanavichit A."/>
            <person name="de Mattos Luiz.A.T."/>
            <person name="Zimmer P.D."/>
            <person name="Malone G."/>
            <person name="Dellagostin O."/>
            <person name="de Oliveira A.C."/>
            <person name="Bevan M."/>
            <person name="Bancroft I."/>
            <person name="Minx P."/>
            <person name="Cordum H."/>
            <person name="Wilson R."/>
            <person name="Cheng Z."/>
            <person name="Jin W."/>
            <person name="Jiang J."/>
            <person name="Leong S.A."/>
            <person name="Iwama H."/>
            <person name="Gojobori T."/>
            <person name="Itoh T."/>
            <person name="Niimura Y."/>
            <person name="Fujii Y."/>
            <person name="Habara T."/>
            <person name="Sakai H."/>
            <person name="Sato Y."/>
            <person name="Wilson G."/>
            <person name="Kumar K."/>
            <person name="McCouch S."/>
            <person name="Juretic N."/>
            <person name="Hoen D."/>
            <person name="Wright S."/>
            <person name="Bruskiewich R."/>
            <person name="Bureau T."/>
            <person name="Miyao A."/>
            <person name="Hirochika H."/>
            <person name="Nishikawa T."/>
            <person name="Kadowaki K."/>
            <person name="Sugiura M."/>
            <person name="Burr B."/>
            <person name="Sasaki T."/>
        </authorList>
    </citation>
    <scope>NUCLEOTIDE SEQUENCE [LARGE SCALE GENOMIC DNA]</scope>
    <source>
        <strain evidence="3">cv. Nipponbare</strain>
    </source>
</reference>
<evidence type="ECO:0000313" key="3">
    <source>
        <dbReference type="Proteomes" id="UP000000763"/>
    </source>
</evidence>